<keyword evidence="3" id="KW-0804">Transcription</keyword>
<gene>
    <name evidence="6" type="ORF">SAMN05444716_105486</name>
</gene>
<name>A0A1I6UDP2_9ACTN</name>
<protein>
    <submittedName>
        <fullName evidence="6">DNA-binding transcriptional regulator, AcrR family</fullName>
    </submittedName>
</protein>
<dbReference type="InterPro" id="IPR036271">
    <property type="entry name" value="Tet_transcr_reg_TetR-rel_C_sf"/>
</dbReference>
<dbReference type="PANTHER" id="PTHR30055:SF234">
    <property type="entry name" value="HTH-TYPE TRANSCRIPTIONAL REGULATOR BETI"/>
    <property type="match status" value="1"/>
</dbReference>
<dbReference type="PRINTS" id="PR00455">
    <property type="entry name" value="HTHTETR"/>
</dbReference>
<dbReference type="InterPro" id="IPR001647">
    <property type="entry name" value="HTH_TetR"/>
</dbReference>
<keyword evidence="2 4" id="KW-0238">DNA-binding</keyword>
<dbReference type="PROSITE" id="PS50977">
    <property type="entry name" value="HTH_TETR_2"/>
    <property type="match status" value="1"/>
</dbReference>
<dbReference type="STRING" id="1176198.SAMN05444716_105486"/>
<evidence type="ECO:0000313" key="7">
    <source>
        <dbReference type="Proteomes" id="UP000198873"/>
    </source>
</evidence>
<dbReference type="AlphaFoldDB" id="A0A1I6UDP2"/>
<evidence type="ECO:0000256" key="4">
    <source>
        <dbReference type="PROSITE-ProRule" id="PRU00335"/>
    </source>
</evidence>
<evidence type="ECO:0000259" key="5">
    <source>
        <dbReference type="PROSITE" id="PS50977"/>
    </source>
</evidence>
<dbReference type="SUPFAM" id="SSF46689">
    <property type="entry name" value="Homeodomain-like"/>
    <property type="match status" value="1"/>
</dbReference>
<reference evidence="7" key="1">
    <citation type="submission" date="2016-10" db="EMBL/GenBank/DDBJ databases">
        <authorList>
            <person name="Varghese N."/>
            <person name="Submissions S."/>
        </authorList>
    </citation>
    <scope>NUCLEOTIDE SEQUENCE [LARGE SCALE GENOMIC DNA]</scope>
    <source>
        <strain evidence="7">CGMCC 4.7047</strain>
    </source>
</reference>
<evidence type="ECO:0000256" key="2">
    <source>
        <dbReference type="ARBA" id="ARBA00023125"/>
    </source>
</evidence>
<dbReference type="Gene3D" id="1.10.357.10">
    <property type="entry name" value="Tetracycline Repressor, domain 2"/>
    <property type="match status" value="1"/>
</dbReference>
<dbReference type="InterPro" id="IPR050109">
    <property type="entry name" value="HTH-type_TetR-like_transc_reg"/>
</dbReference>
<keyword evidence="1" id="KW-0805">Transcription regulation</keyword>
<evidence type="ECO:0000256" key="3">
    <source>
        <dbReference type="ARBA" id="ARBA00023163"/>
    </source>
</evidence>
<dbReference type="InterPro" id="IPR049445">
    <property type="entry name" value="TetR_SbtR-like_C"/>
</dbReference>
<dbReference type="GO" id="GO:0003700">
    <property type="term" value="F:DNA-binding transcription factor activity"/>
    <property type="evidence" value="ECO:0007669"/>
    <property type="project" value="TreeGrafter"/>
</dbReference>
<dbReference type="EMBL" id="FPAB01000005">
    <property type="protein sequence ID" value="SFS99524.1"/>
    <property type="molecule type" value="Genomic_DNA"/>
</dbReference>
<dbReference type="PANTHER" id="PTHR30055">
    <property type="entry name" value="HTH-TYPE TRANSCRIPTIONAL REGULATOR RUTR"/>
    <property type="match status" value="1"/>
</dbReference>
<dbReference type="InterPro" id="IPR009057">
    <property type="entry name" value="Homeodomain-like_sf"/>
</dbReference>
<feature type="domain" description="HTH tetR-type" evidence="5">
    <location>
        <begin position="12"/>
        <end position="71"/>
    </location>
</feature>
<feature type="DNA-binding region" description="H-T-H motif" evidence="4">
    <location>
        <begin position="34"/>
        <end position="53"/>
    </location>
</feature>
<dbReference type="GO" id="GO:0000976">
    <property type="term" value="F:transcription cis-regulatory region binding"/>
    <property type="evidence" value="ECO:0007669"/>
    <property type="project" value="TreeGrafter"/>
</dbReference>
<dbReference type="Pfam" id="PF00440">
    <property type="entry name" value="TetR_N"/>
    <property type="match status" value="1"/>
</dbReference>
<dbReference type="SUPFAM" id="SSF48498">
    <property type="entry name" value="Tetracyclin repressor-like, C-terminal domain"/>
    <property type="match status" value="1"/>
</dbReference>
<evidence type="ECO:0000256" key="1">
    <source>
        <dbReference type="ARBA" id="ARBA00023015"/>
    </source>
</evidence>
<accession>A0A1I6UDP2</accession>
<sequence length="191" mass="19774">MGQARAPRADAVRNRKKILSAAGGQIAAHGPDVGMEEIAAAAGVAVGTLYRHFPTKTDLVAAVVGAHVSRVADDAEAAVGRVAAGARAADELTAFLGRVIELSVTDRAVKAAAQSLGAEPGDRADEDRAGRAVTALISAGRQDGDIHPDITVNDIYLIFSTAPIDQPEPARARWLTLVIPGLTTRARQEGD</sequence>
<evidence type="ECO:0000313" key="6">
    <source>
        <dbReference type="EMBL" id="SFS99524.1"/>
    </source>
</evidence>
<proteinExistence type="predicted"/>
<keyword evidence="7" id="KW-1185">Reference proteome</keyword>
<dbReference type="Pfam" id="PF21597">
    <property type="entry name" value="TetR_C_43"/>
    <property type="match status" value="1"/>
</dbReference>
<organism evidence="6 7">
    <name type="scientific">Streptomyces harbinensis</name>
    <dbReference type="NCBI Taxonomy" id="1176198"/>
    <lineage>
        <taxon>Bacteria</taxon>
        <taxon>Bacillati</taxon>
        <taxon>Actinomycetota</taxon>
        <taxon>Actinomycetes</taxon>
        <taxon>Kitasatosporales</taxon>
        <taxon>Streptomycetaceae</taxon>
        <taxon>Streptomyces</taxon>
    </lineage>
</organism>
<dbReference type="Proteomes" id="UP000198873">
    <property type="component" value="Unassembled WGS sequence"/>
</dbReference>
<dbReference type="RefSeq" id="WP_026047350.1">
    <property type="nucleotide sequence ID" value="NZ_CP054938.1"/>
</dbReference>